<comment type="caution">
    <text evidence="2">The sequence shown here is derived from an EMBL/GenBank/DDBJ whole genome shotgun (WGS) entry which is preliminary data.</text>
</comment>
<evidence type="ECO:0000313" key="2">
    <source>
        <dbReference type="EMBL" id="GAI61334.1"/>
    </source>
</evidence>
<keyword evidence="1" id="KW-0238">DNA-binding</keyword>
<evidence type="ECO:0008006" key="3">
    <source>
        <dbReference type="Google" id="ProtNLM"/>
    </source>
</evidence>
<proteinExistence type="predicted"/>
<dbReference type="SUPFAM" id="SSF56349">
    <property type="entry name" value="DNA breaking-rejoining enzymes"/>
    <property type="match status" value="1"/>
</dbReference>
<protein>
    <recommendedName>
        <fullName evidence="3">Core-binding (CB) domain-containing protein</fullName>
    </recommendedName>
</protein>
<reference evidence="2" key="1">
    <citation type="journal article" date="2014" name="Front. Microbiol.">
        <title>High frequency of phylogenetically diverse reductive dehalogenase-homologous genes in deep subseafloor sedimentary metagenomes.</title>
        <authorList>
            <person name="Kawai M."/>
            <person name="Futagami T."/>
            <person name="Toyoda A."/>
            <person name="Takaki Y."/>
            <person name="Nishi S."/>
            <person name="Hori S."/>
            <person name="Arai W."/>
            <person name="Tsubouchi T."/>
            <person name="Morono Y."/>
            <person name="Uchiyama I."/>
            <person name="Ito T."/>
            <person name="Fujiyama A."/>
            <person name="Inagaki F."/>
            <person name="Takami H."/>
        </authorList>
    </citation>
    <scope>NUCLEOTIDE SEQUENCE</scope>
    <source>
        <strain evidence="2">Expedition CK06-06</strain>
    </source>
</reference>
<dbReference type="GO" id="GO:0003677">
    <property type="term" value="F:DNA binding"/>
    <property type="evidence" value="ECO:0007669"/>
    <property type="project" value="UniProtKB-KW"/>
</dbReference>
<sequence length="198" mass="22134">MDRQHTADNSLEPTMKAINQLSPQSQETIVSLVGQLAQREGVNVPLTQAPGLQTPAKGIPLWVAKLRAERYSERTIHMYRYLAVRYLERDPAPTKLGVQSYLADRLSEVSPALVSNERKALASLFGFLHEEGLWPVNPLNGVGHVRVRYRERLCPDIGDVIKVLNGSCMRRRDTEKLRVLVLLLATTGLRITEAASVL</sequence>
<dbReference type="EMBL" id="BARW01004267">
    <property type="protein sequence ID" value="GAI61334.1"/>
    <property type="molecule type" value="Genomic_DNA"/>
</dbReference>
<evidence type="ECO:0000256" key="1">
    <source>
        <dbReference type="ARBA" id="ARBA00023125"/>
    </source>
</evidence>
<gene>
    <name evidence="2" type="ORF">S12H4_10133</name>
</gene>
<accession>X1S0L8</accession>
<dbReference type="InterPro" id="IPR011010">
    <property type="entry name" value="DNA_brk_join_enz"/>
</dbReference>
<dbReference type="Gene3D" id="1.10.150.130">
    <property type="match status" value="1"/>
</dbReference>
<dbReference type="AlphaFoldDB" id="X1S0L8"/>
<feature type="non-terminal residue" evidence="2">
    <location>
        <position position="198"/>
    </location>
</feature>
<name>X1S0L8_9ZZZZ</name>
<dbReference type="InterPro" id="IPR010998">
    <property type="entry name" value="Integrase_recombinase_N"/>
</dbReference>
<organism evidence="2">
    <name type="scientific">marine sediment metagenome</name>
    <dbReference type="NCBI Taxonomy" id="412755"/>
    <lineage>
        <taxon>unclassified sequences</taxon>
        <taxon>metagenomes</taxon>
        <taxon>ecological metagenomes</taxon>
    </lineage>
</organism>